<dbReference type="Gene3D" id="4.10.240.10">
    <property type="entry name" value="Zn(2)-C6 fungal-type DNA-binding domain"/>
    <property type="match status" value="1"/>
</dbReference>
<organism evidence="3 4">
    <name type="scientific">Dendryphion nanum</name>
    <dbReference type="NCBI Taxonomy" id="256645"/>
    <lineage>
        <taxon>Eukaryota</taxon>
        <taxon>Fungi</taxon>
        <taxon>Dikarya</taxon>
        <taxon>Ascomycota</taxon>
        <taxon>Pezizomycotina</taxon>
        <taxon>Dothideomycetes</taxon>
        <taxon>Pleosporomycetidae</taxon>
        <taxon>Pleosporales</taxon>
        <taxon>Torulaceae</taxon>
        <taxon>Dendryphion</taxon>
    </lineage>
</organism>
<dbReference type="GO" id="GO:0000981">
    <property type="term" value="F:DNA-binding transcription factor activity, RNA polymerase II-specific"/>
    <property type="evidence" value="ECO:0007669"/>
    <property type="project" value="InterPro"/>
</dbReference>
<dbReference type="Pfam" id="PF11951">
    <property type="entry name" value="Fungal_trans_2"/>
    <property type="match status" value="1"/>
</dbReference>
<dbReference type="AlphaFoldDB" id="A0A9P9IRU8"/>
<feature type="domain" description="Zn(2)-C6 fungal-type" evidence="2">
    <location>
        <begin position="10"/>
        <end position="38"/>
    </location>
</feature>
<dbReference type="OrthoDB" id="4491390at2759"/>
<dbReference type="InterPro" id="IPR053178">
    <property type="entry name" value="Osmoadaptation_assoc"/>
</dbReference>
<evidence type="ECO:0000259" key="2">
    <source>
        <dbReference type="PROSITE" id="PS50048"/>
    </source>
</evidence>
<dbReference type="PROSITE" id="PS50048">
    <property type="entry name" value="ZN2_CY6_FUNGAL_2"/>
    <property type="match status" value="1"/>
</dbReference>
<dbReference type="PROSITE" id="PS00463">
    <property type="entry name" value="ZN2_CY6_FUNGAL_1"/>
    <property type="match status" value="1"/>
</dbReference>
<evidence type="ECO:0000313" key="3">
    <source>
        <dbReference type="EMBL" id="KAH7128794.1"/>
    </source>
</evidence>
<keyword evidence="4" id="KW-1185">Reference proteome</keyword>
<comment type="caution">
    <text evidence="3">The sequence shown here is derived from an EMBL/GenBank/DDBJ whole genome shotgun (WGS) entry which is preliminary data.</text>
</comment>
<gene>
    <name evidence="3" type="ORF">B0J11DRAFT_567341</name>
</gene>
<accession>A0A9P9IRU8</accession>
<keyword evidence="1" id="KW-0539">Nucleus</keyword>
<dbReference type="Pfam" id="PF00172">
    <property type="entry name" value="Zn_clus"/>
    <property type="match status" value="1"/>
</dbReference>
<dbReference type="Proteomes" id="UP000700596">
    <property type="component" value="Unassembled WGS sequence"/>
</dbReference>
<evidence type="ECO:0000256" key="1">
    <source>
        <dbReference type="ARBA" id="ARBA00023242"/>
    </source>
</evidence>
<dbReference type="GO" id="GO:0008270">
    <property type="term" value="F:zinc ion binding"/>
    <property type="evidence" value="ECO:0007669"/>
    <property type="project" value="InterPro"/>
</dbReference>
<dbReference type="InterPro" id="IPR021858">
    <property type="entry name" value="Fun_TF"/>
</dbReference>
<dbReference type="EMBL" id="JAGMWT010000005">
    <property type="protein sequence ID" value="KAH7128794.1"/>
    <property type="molecule type" value="Genomic_DNA"/>
</dbReference>
<sequence length="498" mass="54804">MLPPPSKKGSCKPCRERKAECDKKRPRCGACVSASRTCGGWDNPSIFININSAGPPPVWNRAANAQKYLVVDWESQAGAGQQALSWEVSGAEATRSMTSAPLPPPPSALPTSIASYSSPDTSNINELVDHFLKLYYRRFNPDNTTDEPLQPGSEFGGWRSLIPQWIGRSPVLDTAIKALAACFIGAQDQNESLHNAAGTLYESALQQCQYVLNQPDSPERKHLLATALVLSSFEQMMSRANGDGQVTHIRGATHLLYYASPAPTFEEFHMHILTQGLSQALISRSPYIFSSTSLHLQNHPNTNAPLLQWTTLILPLPNLLHAIDNLLTSPSTSPTHPRTLYTDLKTLATTLSTWHESLKQTIHHPRPWIPPSSPQTNLSPTSVPFPLHFPSIQSCTLHVLYWTSQLLLLDAQARLLSHTPLLGAQAPDLKSMQKYAESVCRSVQFCTRGRSFAAAENVFLPLSVVAGWYERTGDEERRGWCVRALEGIAGEQGIGFEV</sequence>
<protein>
    <recommendedName>
        <fullName evidence="2">Zn(2)-C6 fungal-type domain-containing protein</fullName>
    </recommendedName>
</protein>
<proteinExistence type="predicted"/>
<dbReference type="InterPro" id="IPR001138">
    <property type="entry name" value="Zn2Cys6_DnaBD"/>
</dbReference>
<reference evidence="3" key="1">
    <citation type="journal article" date="2021" name="Nat. Commun.">
        <title>Genetic determinants of endophytism in the Arabidopsis root mycobiome.</title>
        <authorList>
            <person name="Mesny F."/>
            <person name="Miyauchi S."/>
            <person name="Thiergart T."/>
            <person name="Pickel B."/>
            <person name="Atanasova L."/>
            <person name="Karlsson M."/>
            <person name="Huettel B."/>
            <person name="Barry K.W."/>
            <person name="Haridas S."/>
            <person name="Chen C."/>
            <person name="Bauer D."/>
            <person name="Andreopoulos W."/>
            <person name="Pangilinan J."/>
            <person name="LaButti K."/>
            <person name="Riley R."/>
            <person name="Lipzen A."/>
            <person name="Clum A."/>
            <person name="Drula E."/>
            <person name="Henrissat B."/>
            <person name="Kohler A."/>
            <person name="Grigoriev I.V."/>
            <person name="Martin F.M."/>
            <person name="Hacquard S."/>
        </authorList>
    </citation>
    <scope>NUCLEOTIDE SEQUENCE</scope>
    <source>
        <strain evidence="3">MPI-CAGE-CH-0243</strain>
    </source>
</reference>
<dbReference type="SUPFAM" id="SSF57701">
    <property type="entry name" value="Zn2/Cys6 DNA-binding domain"/>
    <property type="match status" value="1"/>
</dbReference>
<evidence type="ECO:0000313" key="4">
    <source>
        <dbReference type="Proteomes" id="UP000700596"/>
    </source>
</evidence>
<name>A0A9P9IRU8_9PLEO</name>
<dbReference type="PANTHER" id="PTHR38111">
    <property type="entry name" value="ZN(2)-C6 FUNGAL-TYPE DOMAIN-CONTAINING PROTEIN-RELATED"/>
    <property type="match status" value="1"/>
</dbReference>
<dbReference type="InterPro" id="IPR036864">
    <property type="entry name" value="Zn2-C6_fun-type_DNA-bd_sf"/>
</dbReference>
<dbReference type="CDD" id="cd00067">
    <property type="entry name" value="GAL4"/>
    <property type="match status" value="1"/>
</dbReference>